<dbReference type="RefSeq" id="XP_024353424.1">
    <property type="nucleotide sequence ID" value="XM_024492229.1"/>
</dbReference>
<gene>
    <name evidence="1" type="ORF">EGR_02980</name>
</gene>
<dbReference type="KEGG" id="egl:EGR_02980"/>
<comment type="caution">
    <text evidence="1">The sequence shown here is derived from an EMBL/GenBank/DDBJ whole genome shotgun (WGS) entry which is preliminary data.</text>
</comment>
<dbReference type="EMBL" id="APAU02000014">
    <property type="protein sequence ID" value="EUB62228.1"/>
    <property type="molecule type" value="Genomic_DNA"/>
</dbReference>
<proteinExistence type="predicted"/>
<accession>W6UMD6</accession>
<reference evidence="1 2" key="1">
    <citation type="journal article" date="2013" name="Nat. Genet.">
        <title>The genome of the hydatid tapeworm Echinococcus granulosus.</title>
        <authorList>
            <person name="Zheng H."/>
            <person name="Zhang W."/>
            <person name="Zhang L."/>
            <person name="Zhang Z."/>
            <person name="Li J."/>
            <person name="Lu G."/>
            <person name="Zhu Y."/>
            <person name="Wang Y."/>
            <person name="Huang Y."/>
            <person name="Liu J."/>
            <person name="Kang H."/>
            <person name="Chen J."/>
            <person name="Wang L."/>
            <person name="Chen A."/>
            <person name="Yu S."/>
            <person name="Gao Z."/>
            <person name="Jin L."/>
            <person name="Gu W."/>
            <person name="Wang Z."/>
            <person name="Zhao L."/>
            <person name="Shi B."/>
            <person name="Wen H."/>
            <person name="Lin R."/>
            <person name="Jones M.K."/>
            <person name="Brejova B."/>
            <person name="Vinar T."/>
            <person name="Zhao G."/>
            <person name="McManus D.P."/>
            <person name="Chen Z."/>
            <person name="Zhou Y."/>
            <person name="Wang S."/>
        </authorList>
    </citation>
    <scope>NUCLEOTIDE SEQUENCE [LARGE SCALE GENOMIC DNA]</scope>
</reference>
<keyword evidence="2" id="KW-1185">Reference proteome</keyword>
<evidence type="ECO:0000313" key="2">
    <source>
        <dbReference type="Proteomes" id="UP000019149"/>
    </source>
</evidence>
<sequence length="72" mass="8159">MCLLNMLIKLEEEVANLRASCKYGIHTLDLCISTELFNEISVPPSWYQNEMVRLNQVVAGMPSESLVSRLTD</sequence>
<protein>
    <submittedName>
        <fullName evidence="1">Uncharacterized protein</fullName>
    </submittedName>
</protein>
<dbReference type="Proteomes" id="UP000019149">
    <property type="component" value="Unassembled WGS sequence"/>
</dbReference>
<dbReference type="CTD" id="36338695"/>
<name>W6UMD6_ECHGR</name>
<dbReference type="AlphaFoldDB" id="W6UMD6"/>
<evidence type="ECO:0000313" key="1">
    <source>
        <dbReference type="EMBL" id="EUB62228.1"/>
    </source>
</evidence>
<organism evidence="1 2">
    <name type="scientific">Echinococcus granulosus</name>
    <name type="common">Hydatid tapeworm</name>
    <dbReference type="NCBI Taxonomy" id="6210"/>
    <lineage>
        <taxon>Eukaryota</taxon>
        <taxon>Metazoa</taxon>
        <taxon>Spiralia</taxon>
        <taxon>Lophotrochozoa</taxon>
        <taxon>Platyhelminthes</taxon>
        <taxon>Cestoda</taxon>
        <taxon>Eucestoda</taxon>
        <taxon>Cyclophyllidea</taxon>
        <taxon>Taeniidae</taxon>
        <taxon>Echinococcus</taxon>
        <taxon>Echinococcus granulosus group</taxon>
    </lineage>
</organism>
<dbReference type="GeneID" id="36338695"/>